<dbReference type="Proteomes" id="UP000510686">
    <property type="component" value="Chromosome 2"/>
</dbReference>
<gene>
    <name evidence="1" type="ORF">G6M90_00g033510</name>
</gene>
<organism evidence="1 2">
    <name type="scientific">Metarhizium brunneum</name>
    <dbReference type="NCBI Taxonomy" id="500148"/>
    <lineage>
        <taxon>Eukaryota</taxon>
        <taxon>Fungi</taxon>
        <taxon>Dikarya</taxon>
        <taxon>Ascomycota</taxon>
        <taxon>Pezizomycotina</taxon>
        <taxon>Sordariomycetes</taxon>
        <taxon>Hypocreomycetidae</taxon>
        <taxon>Hypocreales</taxon>
        <taxon>Clavicipitaceae</taxon>
        <taxon>Metarhizium</taxon>
    </lineage>
</organism>
<proteinExistence type="predicted"/>
<evidence type="ECO:0000313" key="1">
    <source>
        <dbReference type="EMBL" id="QLI68026.1"/>
    </source>
</evidence>
<reference evidence="1 2" key="1">
    <citation type="submission" date="2020-07" db="EMBL/GenBank/DDBJ databases">
        <title>Telomere length de novo assembly of all 7 chromosomes of the fungus, Metarhizium brunneum, using a novel assembly pipeline.</title>
        <authorList>
            <person name="Saud z."/>
            <person name="Kortsinoglou A."/>
            <person name="Kouvelis V.N."/>
            <person name="Butt T.M."/>
        </authorList>
    </citation>
    <scope>NUCLEOTIDE SEQUENCE [LARGE SCALE GENOMIC DNA]</scope>
    <source>
        <strain evidence="1 2">4556</strain>
    </source>
</reference>
<name>A0A7D5Z3U9_9HYPO</name>
<dbReference type="KEGG" id="mbrn:90967603"/>
<evidence type="ECO:0000313" key="2">
    <source>
        <dbReference type="Proteomes" id="UP000510686"/>
    </source>
</evidence>
<dbReference type="AlphaFoldDB" id="A0A7D5Z3U9"/>
<dbReference type="RefSeq" id="XP_065986498.1">
    <property type="nucleotide sequence ID" value="XM_066130131.1"/>
</dbReference>
<dbReference type="GeneID" id="90967603"/>
<dbReference type="OrthoDB" id="4932447at2759"/>
<accession>A0A7D5Z3U9</accession>
<sequence length="109" mass="11838">MAKNKPTGLAEYCLSKKSGLGAPASLFWGSAELDREKLSNLDVCAILNQQYHFLRTRFHISTPSIRCLYNRFAVTHGVYFVMGPDAMDDGSKTPGPLCCVVSKSPAAAP</sequence>
<protein>
    <submittedName>
        <fullName evidence="1">Uncharacterized protein</fullName>
    </submittedName>
</protein>
<dbReference type="EMBL" id="CP058933">
    <property type="protein sequence ID" value="QLI68026.1"/>
    <property type="molecule type" value="Genomic_DNA"/>
</dbReference>
<keyword evidence="2" id="KW-1185">Reference proteome</keyword>